<evidence type="ECO:0000313" key="5">
    <source>
        <dbReference type="Proteomes" id="UP000283509"/>
    </source>
</evidence>
<dbReference type="GO" id="GO:0005840">
    <property type="term" value="C:ribosome"/>
    <property type="evidence" value="ECO:0007669"/>
    <property type="project" value="UniProtKB-KW"/>
</dbReference>
<comment type="caution">
    <text evidence="4">The sequence shown here is derived from an EMBL/GenBank/DDBJ whole genome shotgun (WGS) entry which is preliminary data.</text>
</comment>
<reference evidence="4 5" key="1">
    <citation type="submission" date="2018-04" db="EMBL/GenBank/DDBJ databases">
        <authorList>
            <person name="Zhang X."/>
            <person name="Yuan J."/>
            <person name="Li F."/>
            <person name="Xiang J."/>
        </authorList>
    </citation>
    <scope>NUCLEOTIDE SEQUENCE [LARGE SCALE GENOMIC DNA]</scope>
    <source>
        <tissue evidence="4">Muscle</tissue>
    </source>
</reference>
<organism evidence="4 5">
    <name type="scientific">Penaeus vannamei</name>
    <name type="common">Whiteleg shrimp</name>
    <name type="synonym">Litopenaeus vannamei</name>
    <dbReference type="NCBI Taxonomy" id="6689"/>
    <lineage>
        <taxon>Eukaryota</taxon>
        <taxon>Metazoa</taxon>
        <taxon>Ecdysozoa</taxon>
        <taxon>Arthropoda</taxon>
        <taxon>Crustacea</taxon>
        <taxon>Multicrustacea</taxon>
        <taxon>Malacostraca</taxon>
        <taxon>Eumalacostraca</taxon>
        <taxon>Eucarida</taxon>
        <taxon>Decapoda</taxon>
        <taxon>Dendrobranchiata</taxon>
        <taxon>Penaeoidea</taxon>
        <taxon>Penaeidae</taxon>
        <taxon>Penaeus</taxon>
    </lineage>
</organism>
<dbReference type="Gene3D" id="3.40.50.790">
    <property type="match status" value="1"/>
</dbReference>
<dbReference type="SUPFAM" id="SSF56808">
    <property type="entry name" value="Ribosomal protein L1"/>
    <property type="match status" value="1"/>
</dbReference>
<dbReference type="PANTHER" id="PTHR36427">
    <property type="entry name" value="54S RIBOSOMAL PROTEIN L1, MITOCHONDRIAL"/>
    <property type="match status" value="1"/>
</dbReference>
<name>A0A3R7QQW8_PENVA</name>
<reference evidence="4 5" key="2">
    <citation type="submission" date="2019-01" db="EMBL/GenBank/DDBJ databases">
        <title>The decoding of complex shrimp genome reveals the adaptation for benthos swimmer, frequently molting mechanism and breeding impact on genome.</title>
        <authorList>
            <person name="Sun Y."/>
            <person name="Gao Y."/>
            <person name="Yu Y."/>
        </authorList>
    </citation>
    <scope>NUCLEOTIDE SEQUENCE [LARGE SCALE GENOMIC DNA]</scope>
    <source>
        <tissue evidence="4">Muscle</tissue>
    </source>
</reference>
<dbReference type="InterPro" id="IPR023674">
    <property type="entry name" value="Ribosomal_uL1-like"/>
</dbReference>
<dbReference type="Proteomes" id="UP000283509">
    <property type="component" value="Unassembled WGS sequence"/>
</dbReference>
<keyword evidence="5" id="KW-1185">Reference proteome</keyword>
<evidence type="ECO:0000256" key="1">
    <source>
        <dbReference type="ARBA" id="ARBA00010531"/>
    </source>
</evidence>
<sequence length="236" mass="26886">MSLAKHSSLLGQSLVRRWVQSPAWSACLIHTSASLEAARKGTRAKAEAKKKSAKKEEIKREFIPLKKRLEMQQTGGRSPRRVEDHLPEPSDNVWFTKYYKWKVYSVCDAIAMHRETHHPSQIGFPDALVNAYIELSLSADKKNRYLDNFFNVVRLPHDFDAEQSRSLIVISKNEEMINYAREAGVSLAIGPEIVKLVQTGEISLLDYENIIADTELLPDLVPLRGLMKKRFPNVKS</sequence>
<feature type="non-terminal residue" evidence="4">
    <location>
        <position position="236"/>
    </location>
</feature>
<accession>A0A3R7QQW8</accession>
<comment type="similarity">
    <text evidence="1">Belongs to the universal ribosomal protein uL1 family.</text>
</comment>
<evidence type="ECO:0008006" key="6">
    <source>
        <dbReference type="Google" id="ProtNLM"/>
    </source>
</evidence>
<keyword evidence="2" id="KW-0689">Ribosomal protein</keyword>
<proteinExistence type="inferred from homology"/>
<dbReference type="EMBL" id="QCYY01001827">
    <property type="protein sequence ID" value="ROT74954.1"/>
    <property type="molecule type" value="Genomic_DNA"/>
</dbReference>
<dbReference type="AlphaFoldDB" id="A0A3R7QQW8"/>
<dbReference type="InterPro" id="IPR016095">
    <property type="entry name" value="Ribosomal_uL1_3-a/b-sand"/>
</dbReference>
<evidence type="ECO:0000256" key="3">
    <source>
        <dbReference type="ARBA" id="ARBA00023274"/>
    </source>
</evidence>
<dbReference type="STRING" id="6689.A0A3R7QQW8"/>
<evidence type="ECO:0000313" key="4">
    <source>
        <dbReference type="EMBL" id="ROT74954.1"/>
    </source>
</evidence>
<dbReference type="OrthoDB" id="1747252at2759"/>
<gene>
    <name evidence="4" type="ORF">C7M84_006520</name>
</gene>
<evidence type="ECO:0000256" key="2">
    <source>
        <dbReference type="ARBA" id="ARBA00022980"/>
    </source>
</evidence>
<protein>
    <recommendedName>
        <fullName evidence="6">39S ribosomal protein L1, mitochondrial</fullName>
    </recommendedName>
</protein>
<dbReference type="PANTHER" id="PTHR36427:SF3">
    <property type="entry name" value="LARGE RIBOSOMAL SUBUNIT PROTEIN UL1M"/>
    <property type="match status" value="1"/>
</dbReference>
<dbReference type="GO" id="GO:1990904">
    <property type="term" value="C:ribonucleoprotein complex"/>
    <property type="evidence" value="ECO:0007669"/>
    <property type="project" value="UniProtKB-KW"/>
</dbReference>
<keyword evidence="3" id="KW-0687">Ribonucleoprotein</keyword>